<keyword evidence="3" id="KW-1185">Reference proteome</keyword>
<name>A0ABR1IWP5_9AGAR</name>
<reference evidence="2 3" key="1">
    <citation type="submission" date="2024-01" db="EMBL/GenBank/DDBJ databases">
        <title>A draft genome for the cacao thread blight pathogen Marasmiellus scandens.</title>
        <authorList>
            <person name="Baruah I.K."/>
            <person name="Leung J."/>
            <person name="Bukari Y."/>
            <person name="Amoako-Attah I."/>
            <person name="Meinhardt L.W."/>
            <person name="Bailey B.A."/>
            <person name="Cohen S.P."/>
        </authorList>
    </citation>
    <scope>NUCLEOTIDE SEQUENCE [LARGE SCALE GENOMIC DNA]</scope>
    <source>
        <strain evidence="2 3">GH-19</strain>
    </source>
</reference>
<evidence type="ECO:0000313" key="2">
    <source>
        <dbReference type="EMBL" id="KAK7443250.1"/>
    </source>
</evidence>
<evidence type="ECO:0000313" key="3">
    <source>
        <dbReference type="Proteomes" id="UP001498398"/>
    </source>
</evidence>
<gene>
    <name evidence="2" type="ORF">VKT23_015846</name>
</gene>
<keyword evidence="1" id="KW-1133">Transmembrane helix</keyword>
<keyword evidence="1" id="KW-0472">Membrane</keyword>
<accession>A0ABR1IWP5</accession>
<proteinExistence type="predicted"/>
<dbReference type="Proteomes" id="UP001498398">
    <property type="component" value="Unassembled WGS sequence"/>
</dbReference>
<comment type="caution">
    <text evidence="2">The sequence shown here is derived from an EMBL/GenBank/DDBJ whole genome shotgun (WGS) entry which is preliminary data.</text>
</comment>
<dbReference type="EMBL" id="JBANRG010000055">
    <property type="protein sequence ID" value="KAK7443250.1"/>
    <property type="molecule type" value="Genomic_DNA"/>
</dbReference>
<evidence type="ECO:0000256" key="1">
    <source>
        <dbReference type="SAM" id="Phobius"/>
    </source>
</evidence>
<feature type="transmembrane region" description="Helical" evidence="1">
    <location>
        <begin position="42"/>
        <end position="61"/>
    </location>
</feature>
<keyword evidence="1" id="KW-0812">Transmembrane</keyword>
<protein>
    <submittedName>
        <fullName evidence="2">Uncharacterized protein</fullName>
    </submittedName>
</protein>
<organism evidence="2 3">
    <name type="scientific">Marasmiellus scandens</name>
    <dbReference type="NCBI Taxonomy" id="2682957"/>
    <lineage>
        <taxon>Eukaryota</taxon>
        <taxon>Fungi</taxon>
        <taxon>Dikarya</taxon>
        <taxon>Basidiomycota</taxon>
        <taxon>Agaricomycotina</taxon>
        <taxon>Agaricomycetes</taxon>
        <taxon>Agaricomycetidae</taxon>
        <taxon>Agaricales</taxon>
        <taxon>Marasmiineae</taxon>
        <taxon>Omphalotaceae</taxon>
        <taxon>Marasmiellus</taxon>
    </lineage>
</organism>
<sequence length="102" mass="10932">MTIALLYQNWSPFRRLKTANTTPANDSVRDRDSNVTSVSVTMIVRISIFSVLPILALGLVVKSTFNDATATWTNKVGSNIATATLSSAAGLIFGTQQASQIL</sequence>